<dbReference type="InterPro" id="IPR004625">
    <property type="entry name" value="PyrdxlKinase"/>
</dbReference>
<keyword evidence="4" id="KW-0547">Nucleotide-binding</keyword>
<accession>A0A2A9NTA7</accession>
<dbReference type="Proteomes" id="UP000242287">
    <property type="component" value="Unassembled WGS sequence"/>
</dbReference>
<dbReference type="InterPro" id="IPR013749">
    <property type="entry name" value="PM/HMP-P_kinase-1"/>
</dbReference>
<keyword evidence="3" id="KW-0808">Transferase</keyword>
<evidence type="ECO:0000256" key="5">
    <source>
        <dbReference type="ARBA" id="ARBA00022777"/>
    </source>
</evidence>
<protein>
    <recommendedName>
        <fullName evidence="2">pyridoxal kinase</fullName>
        <ecNumber evidence="2">2.7.1.35</ecNumber>
    </recommendedName>
</protein>
<comment type="similarity">
    <text evidence="1">Belongs to the pyridoxine kinase family.</text>
</comment>
<evidence type="ECO:0000256" key="4">
    <source>
        <dbReference type="ARBA" id="ARBA00022741"/>
    </source>
</evidence>
<sequence length="355" mass="39038">MRGRVLSVQSHVVYGYVGNKAATFPLQLLAYDVDAINTVNYTNHAAYPITGGTKSSAAEINQLIAMLRQNELLKPHRLITGYTPTADPLSAIKDLATALKADIPDLIYLLDPVMGDSGSLYVSEDLVPVYRSMLPLATIITPNRFELEILSQIKITDLPSLRHALNVVHTQYNVPNIVLTSILLDSWLLPHLPPTLRPEELSPSTTSDPSHILCLTSQRNPSTDPNNSPISTIYARTVPLIPGYFSGVGDLFSALLLGYYQPSSPTPLQSAATHALSVTHAVLAFTYTRTLSLPKDEQYPTDDESDAKEPLRKARRARGRELALIQAQDLLRHGIAHPSVPEYPLELWSDFWSAA</sequence>
<dbReference type="PANTHER" id="PTHR10534:SF2">
    <property type="entry name" value="PYRIDOXAL KINASE"/>
    <property type="match status" value="1"/>
</dbReference>
<dbReference type="AlphaFoldDB" id="A0A2A9NTA7"/>
<evidence type="ECO:0000313" key="8">
    <source>
        <dbReference type="EMBL" id="PFH50940.1"/>
    </source>
</evidence>
<dbReference type="GO" id="GO:0008478">
    <property type="term" value="F:pyridoxal kinase activity"/>
    <property type="evidence" value="ECO:0007669"/>
    <property type="project" value="UniProtKB-EC"/>
</dbReference>
<dbReference type="EC" id="2.7.1.35" evidence="2"/>
<evidence type="ECO:0000313" key="9">
    <source>
        <dbReference type="Proteomes" id="UP000242287"/>
    </source>
</evidence>
<dbReference type="CDD" id="cd01173">
    <property type="entry name" value="pyridoxal_pyridoxamine_kinase"/>
    <property type="match status" value="1"/>
</dbReference>
<dbReference type="GO" id="GO:0009443">
    <property type="term" value="P:pyridoxal 5'-phosphate salvage"/>
    <property type="evidence" value="ECO:0007669"/>
    <property type="project" value="InterPro"/>
</dbReference>
<keyword evidence="6" id="KW-0067">ATP-binding</keyword>
<keyword evidence="5" id="KW-0418">Kinase</keyword>
<organism evidence="8 9">
    <name type="scientific">Amanita thiersii Skay4041</name>
    <dbReference type="NCBI Taxonomy" id="703135"/>
    <lineage>
        <taxon>Eukaryota</taxon>
        <taxon>Fungi</taxon>
        <taxon>Dikarya</taxon>
        <taxon>Basidiomycota</taxon>
        <taxon>Agaricomycotina</taxon>
        <taxon>Agaricomycetes</taxon>
        <taxon>Agaricomycetidae</taxon>
        <taxon>Agaricales</taxon>
        <taxon>Pluteineae</taxon>
        <taxon>Amanitaceae</taxon>
        <taxon>Amanita</taxon>
    </lineage>
</organism>
<evidence type="ECO:0000256" key="6">
    <source>
        <dbReference type="ARBA" id="ARBA00022840"/>
    </source>
</evidence>
<dbReference type="OrthoDB" id="2104723at2759"/>
<keyword evidence="9" id="KW-1185">Reference proteome</keyword>
<dbReference type="NCBIfam" id="TIGR00687">
    <property type="entry name" value="pyridox_kin"/>
    <property type="match status" value="1"/>
</dbReference>
<dbReference type="Gene3D" id="3.40.1190.20">
    <property type="match status" value="1"/>
</dbReference>
<dbReference type="SUPFAM" id="SSF53613">
    <property type="entry name" value="Ribokinase-like"/>
    <property type="match status" value="1"/>
</dbReference>
<dbReference type="Pfam" id="PF08543">
    <property type="entry name" value="Phos_pyr_kin"/>
    <property type="match status" value="1"/>
</dbReference>
<dbReference type="PANTHER" id="PTHR10534">
    <property type="entry name" value="PYRIDOXAL KINASE"/>
    <property type="match status" value="1"/>
</dbReference>
<name>A0A2A9NTA7_9AGAR</name>
<dbReference type="GO" id="GO:0005829">
    <property type="term" value="C:cytosol"/>
    <property type="evidence" value="ECO:0007669"/>
    <property type="project" value="TreeGrafter"/>
</dbReference>
<reference evidence="8 9" key="1">
    <citation type="submission" date="2014-02" db="EMBL/GenBank/DDBJ databases">
        <title>Transposable element dynamics among asymbiotic and ectomycorrhizal Amanita fungi.</title>
        <authorList>
            <consortium name="DOE Joint Genome Institute"/>
            <person name="Hess J."/>
            <person name="Skrede I."/>
            <person name="Wolfe B."/>
            <person name="LaButti K."/>
            <person name="Ohm R.A."/>
            <person name="Grigoriev I.V."/>
            <person name="Pringle A."/>
        </authorList>
    </citation>
    <scope>NUCLEOTIDE SEQUENCE [LARGE SCALE GENOMIC DNA]</scope>
    <source>
        <strain evidence="8 9">SKay4041</strain>
    </source>
</reference>
<dbReference type="GO" id="GO:0005524">
    <property type="term" value="F:ATP binding"/>
    <property type="evidence" value="ECO:0007669"/>
    <property type="project" value="UniProtKB-KW"/>
</dbReference>
<gene>
    <name evidence="8" type="ORF">AMATHDRAFT_192197</name>
</gene>
<evidence type="ECO:0000256" key="3">
    <source>
        <dbReference type="ARBA" id="ARBA00022679"/>
    </source>
</evidence>
<dbReference type="STRING" id="703135.A0A2A9NTA7"/>
<feature type="domain" description="Pyridoxamine kinase/Phosphomethylpyrimidine kinase" evidence="7">
    <location>
        <begin position="104"/>
        <end position="181"/>
    </location>
</feature>
<proteinExistence type="inferred from homology"/>
<evidence type="ECO:0000259" key="7">
    <source>
        <dbReference type="Pfam" id="PF08543"/>
    </source>
</evidence>
<dbReference type="EMBL" id="KZ301994">
    <property type="protein sequence ID" value="PFH50940.1"/>
    <property type="molecule type" value="Genomic_DNA"/>
</dbReference>
<dbReference type="InterPro" id="IPR029056">
    <property type="entry name" value="Ribokinase-like"/>
</dbReference>
<evidence type="ECO:0000256" key="1">
    <source>
        <dbReference type="ARBA" id="ARBA00008805"/>
    </source>
</evidence>
<evidence type="ECO:0000256" key="2">
    <source>
        <dbReference type="ARBA" id="ARBA00012104"/>
    </source>
</evidence>